<keyword evidence="4 12" id="KW-0863">Zinc-finger</keyword>
<gene>
    <name evidence="15" type="ORF">HPB51_001903</name>
</gene>
<feature type="region of interest" description="Disordered" evidence="13">
    <location>
        <begin position="1"/>
        <end position="26"/>
    </location>
</feature>
<dbReference type="PANTHER" id="PTHR46600:SF1">
    <property type="entry name" value="THAP DOMAIN-CONTAINING PROTEIN 1"/>
    <property type="match status" value="1"/>
</dbReference>
<dbReference type="PANTHER" id="PTHR46600">
    <property type="entry name" value="THAP DOMAIN-CONTAINING"/>
    <property type="match status" value="1"/>
</dbReference>
<dbReference type="EMBL" id="JABSTU010000009">
    <property type="protein sequence ID" value="KAH8020462.1"/>
    <property type="molecule type" value="Genomic_DNA"/>
</dbReference>
<evidence type="ECO:0000256" key="13">
    <source>
        <dbReference type="SAM" id="MobiDB-lite"/>
    </source>
</evidence>
<keyword evidence="8 12" id="KW-0238">DNA-binding</keyword>
<dbReference type="GO" id="GO:0043565">
    <property type="term" value="F:sequence-specific DNA binding"/>
    <property type="evidence" value="ECO:0007669"/>
    <property type="project" value="InterPro"/>
</dbReference>
<protein>
    <recommendedName>
        <fullName evidence="14">THAP-type domain-containing protein</fullName>
    </recommendedName>
</protein>
<comment type="similarity">
    <text evidence="2">Belongs to the THAP1 family.</text>
</comment>
<evidence type="ECO:0000256" key="9">
    <source>
        <dbReference type="ARBA" id="ARBA00023163"/>
    </source>
</evidence>
<feature type="compositionally biased region" description="Basic residues" evidence="13">
    <location>
        <begin position="1"/>
        <end position="11"/>
    </location>
</feature>
<dbReference type="SUPFAM" id="SSF57716">
    <property type="entry name" value="Glucocorticoid receptor-like (DNA-binding domain)"/>
    <property type="match status" value="1"/>
</dbReference>
<keyword evidence="6" id="KW-0805">Transcription regulation</keyword>
<dbReference type="Pfam" id="PF05485">
    <property type="entry name" value="THAP"/>
    <property type="match status" value="1"/>
</dbReference>
<evidence type="ECO:0000313" key="15">
    <source>
        <dbReference type="EMBL" id="KAH8020462.1"/>
    </source>
</evidence>
<keyword evidence="16" id="KW-1185">Reference proteome</keyword>
<evidence type="ECO:0000256" key="4">
    <source>
        <dbReference type="ARBA" id="ARBA00022771"/>
    </source>
</evidence>
<evidence type="ECO:0000256" key="1">
    <source>
        <dbReference type="ARBA" id="ARBA00004642"/>
    </source>
</evidence>
<evidence type="ECO:0000256" key="12">
    <source>
        <dbReference type="PROSITE-ProRule" id="PRU00309"/>
    </source>
</evidence>
<accession>A0A9J6DEV7</accession>
<evidence type="ECO:0000256" key="6">
    <source>
        <dbReference type="ARBA" id="ARBA00023015"/>
    </source>
</evidence>
<evidence type="ECO:0000256" key="2">
    <source>
        <dbReference type="ARBA" id="ARBA00006177"/>
    </source>
</evidence>
<dbReference type="InterPro" id="IPR026516">
    <property type="entry name" value="THAP1/10"/>
</dbReference>
<evidence type="ECO:0000259" key="14">
    <source>
        <dbReference type="PROSITE" id="PS50950"/>
    </source>
</evidence>
<keyword evidence="11" id="KW-0131">Cell cycle</keyword>
<dbReference type="Gene3D" id="6.20.210.20">
    <property type="entry name" value="THAP domain"/>
    <property type="match status" value="1"/>
</dbReference>
<dbReference type="InterPro" id="IPR038441">
    <property type="entry name" value="THAP_Znf_sf"/>
</dbReference>
<reference evidence="15" key="2">
    <citation type="submission" date="2021-09" db="EMBL/GenBank/DDBJ databases">
        <authorList>
            <person name="Jia N."/>
            <person name="Wang J."/>
            <person name="Shi W."/>
            <person name="Du L."/>
            <person name="Sun Y."/>
            <person name="Zhan W."/>
            <person name="Jiang J."/>
            <person name="Wang Q."/>
            <person name="Zhang B."/>
            <person name="Ji P."/>
            <person name="Sakyi L.B."/>
            <person name="Cui X."/>
            <person name="Yuan T."/>
            <person name="Jiang B."/>
            <person name="Yang W."/>
            <person name="Lam T.T.-Y."/>
            <person name="Chang Q."/>
            <person name="Ding S."/>
            <person name="Wang X."/>
            <person name="Zhu J."/>
            <person name="Ruan X."/>
            <person name="Zhao L."/>
            <person name="Wei J."/>
            <person name="Que T."/>
            <person name="Du C."/>
            <person name="Cheng J."/>
            <person name="Dai P."/>
            <person name="Han X."/>
            <person name="Huang E."/>
            <person name="Gao Y."/>
            <person name="Liu J."/>
            <person name="Shao H."/>
            <person name="Ye R."/>
            <person name="Li L."/>
            <person name="Wei W."/>
            <person name="Wang X."/>
            <person name="Wang C."/>
            <person name="Huo Q."/>
            <person name="Li W."/>
            <person name="Guo W."/>
            <person name="Chen H."/>
            <person name="Chen S."/>
            <person name="Zhou L."/>
            <person name="Zhou L."/>
            <person name="Ni X."/>
            <person name="Tian J."/>
            <person name="Zhou Y."/>
            <person name="Sheng Y."/>
            <person name="Liu T."/>
            <person name="Pan Y."/>
            <person name="Xia L."/>
            <person name="Li J."/>
            <person name="Zhao F."/>
            <person name="Cao W."/>
        </authorList>
    </citation>
    <scope>NUCLEOTIDE SEQUENCE</scope>
    <source>
        <strain evidence="15">Rmic-2018</strain>
        <tissue evidence="15">Larvae</tissue>
    </source>
</reference>
<organism evidence="15 16">
    <name type="scientific">Rhipicephalus microplus</name>
    <name type="common">Cattle tick</name>
    <name type="synonym">Boophilus microplus</name>
    <dbReference type="NCBI Taxonomy" id="6941"/>
    <lineage>
        <taxon>Eukaryota</taxon>
        <taxon>Metazoa</taxon>
        <taxon>Ecdysozoa</taxon>
        <taxon>Arthropoda</taxon>
        <taxon>Chelicerata</taxon>
        <taxon>Arachnida</taxon>
        <taxon>Acari</taxon>
        <taxon>Parasitiformes</taxon>
        <taxon>Ixodida</taxon>
        <taxon>Ixodoidea</taxon>
        <taxon>Ixodidae</taxon>
        <taxon>Rhipicephalinae</taxon>
        <taxon>Rhipicephalus</taxon>
        <taxon>Boophilus</taxon>
    </lineage>
</organism>
<keyword evidence="9" id="KW-0804">Transcription</keyword>
<keyword evidence="3" id="KW-0479">Metal-binding</keyword>
<dbReference type="AlphaFoldDB" id="A0A9J6DEV7"/>
<dbReference type="PROSITE" id="PS50950">
    <property type="entry name" value="ZF_THAP"/>
    <property type="match status" value="1"/>
</dbReference>
<sequence length="172" mass="18985">MESGVKKKKTTQTHCFAPGRSSGYISSRRSDQRVSLFSVPKEPECLKAWQRAVPRADQVLDASSRICELHFDEQYIVRSFTHTINGVKATILRDRPVLTSDAISTVFPNLPQYLSKKAPQKSKSKTPTCGLPVKSPRHDTSNAACTDEVDVLEERSASPEVISPVLPDVGNC</sequence>
<evidence type="ECO:0000256" key="10">
    <source>
        <dbReference type="ARBA" id="ARBA00023242"/>
    </source>
</evidence>
<proteinExistence type="inferred from homology"/>
<dbReference type="GO" id="GO:0008270">
    <property type="term" value="F:zinc ion binding"/>
    <property type="evidence" value="ECO:0007669"/>
    <property type="project" value="UniProtKB-KW"/>
</dbReference>
<keyword evidence="5" id="KW-0862">Zinc</keyword>
<evidence type="ECO:0000313" key="16">
    <source>
        <dbReference type="Proteomes" id="UP000821866"/>
    </source>
</evidence>
<evidence type="ECO:0000256" key="11">
    <source>
        <dbReference type="ARBA" id="ARBA00023306"/>
    </source>
</evidence>
<feature type="domain" description="THAP-type" evidence="14">
    <location>
        <begin position="11"/>
        <end position="107"/>
    </location>
</feature>
<comment type="subcellular location">
    <subcellularLocation>
        <location evidence="1">Nucleus</location>
        <location evidence="1">Nucleoplasm</location>
    </subcellularLocation>
</comment>
<evidence type="ECO:0000256" key="8">
    <source>
        <dbReference type="ARBA" id="ARBA00023125"/>
    </source>
</evidence>
<dbReference type="GO" id="GO:0005654">
    <property type="term" value="C:nucleoplasm"/>
    <property type="evidence" value="ECO:0007669"/>
    <property type="project" value="UniProtKB-SubCell"/>
</dbReference>
<evidence type="ECO:0000256" key="5">
    <source>
        <dbReference type="ARBA" id="ARBA00022833"/>
    </source>
</evidence>
<keyword evidence="10" id="KW-0539">Nucleus</keyword>
<dbReference type="SMART" id="SM00980">
    <property type="entry name" value="THAP"/>
    <property type="match status" value="1"/>
</dbReference>
<feature type="region of interest" description="Disordered" evidence="13">
    <location>
        <begin position="116"/>
        <end position="143"/>
    </location>
</feature>
<dbReference type="InterPro" id="IPR006612">
    <property type="entry name" value="THAP_Znf"/>
</dbReference>
<reference evidence="15" key="1">
    <citation type="journal article" date="2020" name="Cell">
        <title>Large-Scale Comparative Analyses of Tick Genomes Elucidate Their Genetic Diversity and Vector Capacities.</title>
        <authorList>
            <consortium name="Tick Genome and Microbiome Consortium (TIGMIC)"/>
            <person name="Jia N."/>
            <person name="Wang J."/>
            <person name="Shi W."/>
            <person name="Du L."/>
            <person name="Sun Y."/>
            <person name="Zhan W."/>
            <person name="Jiang J.F."/>
            <person name="Wang Q."/>
            <person name="Zhang B."/>
            <person name="Ji P."/>
            <person name="Bell-Sakyi L."/>
            <person name="Cui X.M."/>
            <person name="Yuan T.T."/>
            <person name="Jiang B.G."/>
            <person name="Yang W.F."/>
            <person name="Lam T.T."/>
            <person name="Chang Q.C."/>
            <person name="Ding S.J."/>
            <person name="Wang X.J."/>
            <person name="Zhu J.G."/>
            <person name="Ruan X.D."/>
            <person name="Zhao L."/>
            <person name="Wei J.T."/>
            <person name="Ye R.Z."/>
            <person name="Que T.C."/>
            <person name="Du C.H."/>
            <person name="Zhou Y.H."/>
            <person name="Cheng J.X."/>
            <person name="Dai P.F."/>
            <person name="Guo W.B."/>
            <person name="Han X.H."/>
            <person name="Huang E.J."/>
            <person name="Li L.F."/>
            <person name="Wei W."/>
            <person name="Gao Y.C."/>
            <person name="Liu J.Z."/>
            <person name="Shao H.Z."/>
            <person name="Wang X."/>
            <person name="Wang C.C."/>
            <person name="Yang T.C."/>
            <person name="Huo Q.B."/>
            <person name="Li W."/>
            <person name="Chen H.Y."/>
            <person name="Chen S.E."/>
            <person name="Zhou L.G."/>
            <person name="Ni X.B."/>
            <person name="Tian J.H."/>
            <person name="Sheng Y."/>
            <person name="Liu T."/>
            <person name="Pan Y.S."/>
            <person name="Xia L.Y."/>
            <person name="Li J."/>
            <person name="Zhao F."/>
            <person name="Cao W.C."/>
        </authorList>
    </citation>
    <scope>NUCLEOTIDE SEQUENCE</scope>
    <source>
        <strain evidence="15">Rmic-2018</strain>
    </source>
</reference>
<keyword evidence="7" id="KW-0175">Coiled coil</keyword>
<dbReference type="Proteomes" id="UP000821866">
    <property type="component" value="Chromosome 7"/>
</dbReference>
<comment type="caution">
    <text evidence="15">The sequence shown here is derived from an EMBL/GenBank/DDBJ whole genome shotgun (WGS) entry which is preliminary data.</text>
</comment>
<name>A0A9J6DEV7_RHIMP</name>
<evidence type="ECO:0000256" key="7">
    <source>
        <dbReference type="ARBA" id="ARBA00023054"/>
    </source>
</evidence>
<evidence type="ECO:0000256" key="3">
    <source>
        <dbReference type="ARBA" id="ARBA00022723"/>
    </source>
</evidence>